<protein>
    <submittedName>
        <fullName evidence="1">Uncharacterized protein</fullName>
    </submittedName>
</protein>
<dbReference type="AlphaFoldDB" id="A0A383D498"/>
<feature type="non-terminal residue" evidence="1">
    <location>
        <position position="63"/>
    </location>
</feature>
<gene>
    <name evidence="1" type="ORF">METZ01_LOCUS492231</name>
</gene>
<sequence length="63" mass="7336">MKQNLIIIVFILINFSISLQATEFVNGNLIAKFNSDIHINDFKIILKKDGIFIERILFKELNI</sequence>
<proteinExistence type="predicted"/>
<organism evidence="1">
    <name type="scientific">marine metagenome</name>
    <dbReference type="NCBI Taxonomy" id="408172"/>
    <lineage>
        <taxon>unclassified sequences</taxon>
        <taxon>metagenomes</taxon>
        <taxon>ecological metagenomes</taxon>
    </lineage>
</organism>
<dbReference type="EMBL" id="UINC01214239">
    <property type="protein sequence ID" value="SVE39377.1"/>
    <property type="molecule type" value="Genomic_DNA"/>
</dbReference>
<accession>A0A383D498</accession>
<name>A0A383D498_9ZZZZ</name>
<evidence type="ECO:0000313" key="1">
    <source>
        <dbReference type="EMBL" id="SVE39377.1"/>
    </source>
</evidence>
<reference evidence="1" key="1">
    <citation type="submission" date="2018-05" db="EMBL/GenBank/DDBJ databases">
        <authorList>
            <person name="Lanie J.A."/>
            <person name="Ng W.-L."/>
            <person name="Kazmierczak K.M."/>
            <person name="Andrzejewski T.M."/>
            <person name="Davidsen T.M."/>
            <person name="Wayne K.J."/>
            <person name="Tettelin H."/>
            <person name="Glass J.I."/>
            <person name="Rusch D."/>
            <person name="Podicherti R."/>
            <person name="Tsui H.-C.T."/>
            <person name="Winkler M.E."/>
        </authorList>
    </citation>
    <scope>NUCLEOTIDE SEQUENCE</scope>
</reference>